<dbReference type="Proteomes" id="UP000838100">
    <property type="component" value="Unassembled WGS sequence"/>
</dbReference>
<gene>
    <name evidence="1" type="ORF">SIN8267_02316</name>
</gene>
<protein>
    <recommendedName>
        <fullName evidence="3">Prolyl 4-hydroxylase alpha subunit Fe(2+) 2OG dioxygenase domain-containing protein</fullName>
    </recommendedName>
</protein>
<sequence>MSKTISSLLSPEQCGQLLSVCQENTDVFRKSEGVWRRMGARGNQVLSDYRFLKYWRMPASLRALIDDLLPNNLIENSNEIWLLHFPEGGQLDCFKASKGLFNCLSIPLNSGGRFTLWQDGKPQALTNTAGDAYLFSLDTEHEVPTTHQEDWYLCFLFLHHIEVIPNA</sequence>
<dbReference type="RefSeq" id="WP_237444892.1">
    <property type="nucleotide sequence ID" value="NZ_CAKLPX010000002.1"/>
</dbReference>
<reference evidence="1" key="1">
    <citation type="submission" date="2021-12" db="EMBL/GenBank/DDBJ databases">
        <authorList>
            <person name="Rodrigo-Torres L."/>
            <person name="Arahal R. D."/>
            <person name="Lucena T."/>
        </authorList>
    </citation>
    <scope>NUCLEOTIDE SEQUENCE</scope>
    <source>
        <strain evidence="1">CECT 8267</strain>
    </source>
</reference>
<evidence type="ECO:0000313" key="1">
    <source>
        <dbReference type="EMBL" id="CAH0992200.1"/>
    </source>
</evidence>
<name>A0ABM9AG59_9GAMM</name>
<comment type="caution">
    <text evidence="1">The sequence shown here is derived from an EMBL/GenBank/DDBJ whole genome shotgun (WGS) entry which is preliminary data.</text>
</comment>
<dbReference type="EMBL" id="CAKLPX010000002">
    <property type="protein sequence ID" value="CAH0992200.1"/>
    <property type="molecule type" value="Genomic_DNA"/>
</dbReference>
<evidence type="ECO:0008006" key="3">
    <source>
        <dbReference type="Google" id="ProtNLM"/>
    </source>
</evidence>
<keyword evidence="2" id="KW-1185">Reference proteome</keyword>
<evidence type="ECO:0000313" key="2">
    <source>
        <dbReference type="Proteomes" id="UP000838100"/>
    </source>
</evidence>
<organism evidence="1 2">
    <name type="scientific">Sinobacterium norvegicum</name>
    <dbReference type="NCBI Taxonomy" id="1641715"/>
    <lineage>
        <taxon>Bacteria</taxon>
        <taxon>Pseudomonadati</taxon>
        <taxon>Pseudomonadota</taxon>
        <taxon>Gammaproteobacteria</taxon>
        <taxon>Cellvibrionales</taxon>
        <taxon>Spongiibacteraceae</taxon>
        <taxon>Sinobacterium</taxon>
    </lineage>
</organism>
<accession>A0ABM9AG59</accession>
<proteinExistence type="predicted"/>